<reference evidence="2" key="1">
    <citation type="submission" date="2016-10" db="EMBL/GenBank/DDBJ databases">
        <authorList>
            <person name="Varghese N."/>
            <person name="Submissions S."/>
        </authorList>
    </citation>
    <scope>NUCLEOTIDE SEQUENCE [LARGE SCALE GENOMIC DNA]</scope>
    <source>
        <strain evidence="2">P18</strain>
    </source>
</reference>
<name>A0A1I5S2Y3_9FIRM</name>
<dbReference type="RefSeq" id="WP_074885073.1">
    <property type="nucleotide sequence ID" value="NZ_FOXO01000005.1"/>
</dbReference>
<gene>
    <name evidence="1" type="ORF">SAMN04487928_10594</name>
</gene>
<dbReference type="OrthoDB" id="2067842at2"/>
<protein>
    <submittedName>
        <fullName evidence="1">Uncharacterized protein</fullName>
    </submittedName>
</protein>
<dbReference type="EMBL" id="FOXO01000005">
    <property type="protein sequence ID" value="SFP65017.1"/>
    <property type="molecule type" value="Genomic_DNA"/>
</dbReference>
<organism evidence="1 2">
    <name type="scientific">Butyrivibrio proteoclasticus</name>
    <dbReference type="NCBI Taxonomy" id="43305"/>
    <lineage>
        <taxon>Bacteria</taxon>
        <taxon>Bacillati</taxon>
        <taxon>Bacillota</taxon>
        <taxon>Clostridia</taxon>
        <taxon>Lachnospirales</taxon>
        <taxon>Lachnospiraceae</taxon>
        <taxon>Butyrivibrio</taxon>
    </lineage>
</organism>
<sequence length="63" mass="7226">MENKLSRLFDYQKFSSNPDLEKVIRGVEEKYSLDKQALSDDDLEFVVAAGDPYIKGPNDKKET</sequence>
<dbReference type="AlphaFoldDB" id="A0A1I5S2Y3"/>
<keyword evidence="2" id="KW-1185">Reference proteome</keyword>
<accession>A0A1I5S2Y3</accession>
<dbReference type="Proteomes" id="UP000182624">
    <property type="component" value="Unassembled WGS sequence"/>
</dbReference>
<evidence type="ECO:0000313" key="2">
    <source>
        <dbReference type="Proteomes" id="UP000182624"/>
    </source>
</evidence>
<evidence type="ECO:0000313" key="1">
    <source>
        <dbReference type="EMBL" id="SFP65017.1"/>
    </source>
</evidence>
<proteinExistence type="predicted"/>